<dbReference type="Proteomes" id="UP000217838">
    <property type="component" value="Unassembled WGS sequence"/>
</dbReference>
<dbReference type="PROSITE" id="PS50110">
    <property type="entry name" value="RESPONSE_REGULATORY"/>
    <property type="match status" value="1"/>
</dbReference>
<dbReference type="EMBL" id="NVUU01000080">
    <property type="protein sequence ID" value="PCI92904.1"/>
    <property type="molecule type" value="Genomic_DNA"/>
</dbReference>
<evidence type="ECO:0000313" key="3">
    <source>
        <dbReference type="EMBL" id="PCI92904.1"/>
    </source>
</evidence>
<evidence type="ECO:0000259" key="2">
    <source>
        <dbReference type="PROSITE" id="PS50110"/>
    </source>
</evidence>
<dbReference type="SMART" id="SM00448">
    <property type="entry name" value="REC"/>
    <property type="match status" value="1"/>
</dbReference>
<dbReference type="Pfam" id="PF00072">
    <property type="entry name" value="Response_reg"/>
    <property type="match status" value="1"/>
</dbReference>
<dbReference type="PANTHER" id="PTHR44520">
    <property type="entry name" value="RESPONSE REGULATOR RCP1-RELATED"/>
    <property type="match status" value="1"/>
</dbReference>
<comment type="caution">
    <text evidence="3">The sequence shown here is derived from an EMBL/GenBank/DDBJ whole genome shotgun (WGS) entry which is preliminary data.</text>
</comment>
<feature type="domain" description="Response regulatory" evidence="2">
    <location>
        <begin position="1"/>
        <end position="115"/>
    </location>
</feature>
<reference evidence="4" key="1">
    <citation type="submission" date="2017-08" db="EMBL/GenBank/DDBJ databases">
        <title>A dynamic microbial community with high functional redundancy inhabits the cold, oxic subseafloor aquifer.</title>
        <authorList>
            <person name="Tully B.J."/>
            <person name="Wheat C.G."/>
            <person name="Glazer B.T."/>
            <person name="Huber J.A."/>
        </authorList>
    </citation>
    <scope>NUCLEOTIDE SEQUENCE [LARGE SCALE GENOMIC DNA]</scope>
</reference>
<dbReference type="PANTHER" id="PTHR44520:SF2">
    <property type="entry name" value="RESPONSE REGULATOR RCP1"/>
    <property type="match status" value="1"/>
</dbReference>
<feature type="modified residue" description="4-aspartylphosphate" evidence="1">
    <location>
        <position position="48"/>
    </location>
</feature>
<sequence length="134" mass="15085">MEKAFTNINAAHKRVYVGDGEELLDYLLHRGKYKNETDFPRPGIILLDLNMPKVDGREALAKIKSDPKLKSIPVIVLTSSKAEEDIAKAHDLGVNSYIQKPVDNKGLETIFKSLEVYWFNTVRLPEDGSCKKAI</sequence>
<dbReference type="InterPro" id="IPR052893">
    <property type="entry name" value="TCS_response_regulator"/>
</dbReference>
<accession>A0A2A4YDX0</accession>
<gene>
    <name evidence="3" type="ORF">COB11_06340</name>
</gene>
<dbReference type="GO" id="GO:0000160">
    <property type="term" value="P:phosphorelay signal transduction system"/>
    <property type="evidence" value="ECO:0007669"/>
    <property type="project" value="InterPro"/>
</dbReference>
<protein>
    <submittedName>
        <fullName evidence="3">Two-component system response regulator</fullName>
    </submittedName>
</protein>
<dbReference type="InterPro" id="IPR001789">
    <property type="entry name" value="Sig_transdc_resp-reg_receiver"/>
</dbReference>
<keyword evidence="1" id="KW-0597">Phosphoprotein</keyword>
<dbReference type="SUPFAM" id="SSF52172">
    <property type="entry name" value="CheY-like"/>
    <property type="match status" value="1"/>
</dbReference>
<dbReference type="InterPro" id="IPR011006">
    <property type="entry name" value="CheY-like_superfamily"/>
</dbReference>
<evidence type="ECO:0000313" key="4">
    <source>
        <dbReference type="Proteomes" id="UP000217838"/>
    </source>
</evidence>
<dbReference type="AlphaFoldDB" id="A0A2A4YDX0"/>
<proteinExistence type="predicted"/>
<dbReference type="Gene3D" id="3.40.50.2300">
    <property type="match status" value="1"/>
</dbReference>
<dbReference type="CDD" id="cd17557">
    <property type="entry name" value="REC_Rcp-like"/>
    <property type="match status" value="1"/>
</dbReference>
<name>A0A2A4YDX0_UNCAE</name>
<organism evidence="3 4">
    <name type="scientific">Aerophobetes bacterium</name>
    <dbReference type="NCBI Taxonomy" id="2030807"/>
    <lineage>
        <taxon>Bacteria</taxon>
        <taxon>Candidatus Aerophobota</taxon>
    </lineage>
</organism>
<evidence type="ECO:0000256" key="1">
    <source>
        <dbReference type="PROSITE-ProRule" id="PRU00169"/>
    </source>
</evidence>